<evidence type="ECO:0000256" key="2">
    <source>
        <dbReference type="ARBA" id="ARBA00022679"/>
    </source>
</evidence>
<dbReference type="SUPFAM" id="SSF53613">
    <property type="entry name" value="Ribokinase-like"/>
    <property type="match status" value="1"/>
</dbReference>
<evidence type="ECO:0000313" key="5">
    <source>
        <dbReference type="EMBL" id="MBN9674083.1"/>
    </source>
</evidence>
<gene>
    <name evidence="5" type="ORF">JF539_27240</name>
</gene>
<dbReference type="InterPro" id="IPR029056">
    <property type="entry name" value="Ribokinase-like"/>
</dbReference>
<dbReference type="AlphaFoldDB" id="A0A939J4Z1"/>
<dbReference type="InterPro" id="IPR002139">
    <property type="entry name" value="Ribo/fructo_kinase"/>
</dbReference>
<dbReference type="PRINTS" id="PR00990">
    <property type="entry name" value="RIBOKINASE"/>
</dbReference>
<evidence type="ECO:0000259" key="4">
    <source>
        <dbReference type="Pfam" id="PF00294"/>
    </source>
</evidence>
<dbReference type="RefSeq" id="WP_207144377.1">
    <property type="nucleotide sequence ID" value="NZ_JAEKJZ010000009.1"/>
</dbReference>
<organism evidence="5 6">
    <name type="scientific">Roseibium aggregatum</name>
    <dbReference type="NCBI Taxonomy" id="187304"/>
    <lineage>
        <taxon>Bacteria</taxon>
        <taxon>Pseudomonadati</taxon>
        <taxon>Pseudomonadota</taxon>
        <taxon>Alphaproteobacteria</taxon>
        <taxon>Hyphomicrobiales</taxon>
        <taxon>Stappiaceae</taxon>
        <taxon>Roseibium</taxon>
    </lineage>
</organism>
<dbReference type="PROSITE" id="PS00583">
    <property type="entry name" value="PFKB_KINASES_1"/>
    <property type="match status" value="1"/>
</dbReference>
<accession>A0A939J4Z1</accession>
<keyword evidence="3 5" id="KW-0418">Kinase</keyword>
<dbReference type="InterPro" id="IPR011611">
    <property type="entry name" value="PfkB_dom"/>
</dbReference>
<protein>
    <submittedName>
        <fullName evidence="5">Carbohydrate kinase family protein</fullName>
    </submittedName>
</protein>
<dbReference type="GO" id="GO:0016301">
    <property type="term" value="F:kinase activity"/>
    <property type="evidence" value="ECO:0007669"/>
    <property type="project" value="UniProtKB-KW"/>
</dbReference>
<evidence type="ECO:0000256" key="3">
    <source>
        <dbReference type="ARBA" id="ARBA00022777"/>
    </source>
</evidence>
<keyword evidence="2" id="KW-0808">Transferase</keyword>
<evidence type="ECO:0000256" key="1">
    <source>
        <dbReference type="ARBA" id="ARBA00010688"/>
    </source>
</evidence>
<dbReference type="InterPro" id="IPR002173">
    <property type="entry name" value="Carboh/pur_kinase_PfkB_CS"/>
</dbReference>
<dbReference type="Proteomes" id="UP000664096">
    <property type="component" value="Unassembled WGS sequence"/>
</dbReference>
<dbReference type="PANTHER" id="PTHR10584:SF166">
    <property type="entry name" value="RIBOKINASE"/>
    <property type="match status" value="1"/>
</dbReference>
<comment type="caution">
    <text evidence="5">The sequence shown here is derived from an EMBL/GenBank/DDBJ whole genome shotgun (WGS) entry which is preliminary data.</text>
</comment>
<evidence type="ECO:0000313" key="6">
    <source>
        <dbReference type="Proteomes" id="UP000664096"/>
    </source>
</evidence>
<dbReference type="PANTHER" id="PTHR10584">
    <property type="entry name" value="SUGAR KINASE"/>
    <property type="match status" value="1"/>
</dbReference>
<feature type="domain" description="Carbohydrate kinase PfkB" evidence="4">
    <location>
        <begin position="1"/>
        <end position="280"/>
    </location>
</feature>
<proteinExistence type="inferred from homology"/>
<sequence>MSRILVVGNTGLDILYRVPRLPGPHEKLPTDGLVVSGGGSPANTAHWLARLGHEVHFATVVGQDPLSRFALDCLAGAGVDVSLSTSDPEGGLSVASIFSIGADKSMICGGQPASGRLWHDLIERIDFSRFEHVHVSPAVFRLLFAQGRPNELSGRSVSTDMNGTYDPEMVSGLDLCFTNHDELARATDNAPVEDLLARDGVERSYHLVVTRAGTSVTSYRPDAVVRVAPRPADIQDRSGGGDAFCAGFLHGYLRETSDETAIETGLAMARAAFSGPGCRPETPLVQRTLSRLSVSGA</sequence>
<comment type="similarity">
    <text evidence="1">Belongs to the carbohydrate kinase PfkB family.</text>
</comment>
<dbReference type="GO" id="GO:0006796">
    <property type="term" value="P:phosphate-containing compound metabolic process"/>
    <property type="evidence" value="ECO:0007669"/>
    <property type="project" value="UniProtKB-ARBA"/>
</dbReference>
<name>A0A939J4Z1_9HYPH</name>
<dbReference type="EMBL" id="JAEKJZ010000009">
    <property type="protein sequence ID" value="MBN9674083.1"/>
    <property type="molecule type" value="Genomic_DNA"/>
</dbReference>
<dbReference type="Gene3D" id="3.40.1190.20">
    <property type="match status" value="1"/>
</dbReference>
<reference evidence="5" key="1">
    <citation type="submission" date="2020-12" db="EMBL/GenBank/DDBJ databases">
        <title>Oil enriched cultivation method for isolating marine PHA-producing bacteria.</title>
        <authorList>
            <person name="Zheng W."/>
            <person name="Yu S."/>
            <person name="Huang Y."/>
        </authorList>
    </citation>
    <scope>NUCLEOTIDE SEQUENCE</scope>
    <source>
        <strain evidence="5">SY-2-12</strain>
    </source>
</reference>
<dbReference type="Pfam" id="PF00294">
    <property type="entry name" value="PfkB"/>
    <property type="match status" value="1"/>
</dbReference>